<dbReference type="InterPro" id="IPR020904">
    <property type="entry name" value="Sc_DH/Rdtase_CS"/>
</dbReference>
<dbReference type="GO" id="GO:0005811">
    <property type="term" value="C:lipid droplet"/>
    <property type="evidence" value="ECO:0007669"/>
    <property type="project" value="EnsemblFungi"/>
</dbReference>
<proteinExistence type="inferred from homology"/>
<dbReference type="PANTHER" id="PTHR44169:SF6">
    <property type="entry name" value="NADPH-DEPENDENT 1-ACYLDIHYDROXYACETONE PHOSPHATE REDUCTASE"/>
    <property type="match status" value="1"/>
</dbReference>
<gene>
    <name evidence="4" type="ORF">ASCRUDRAFT_75887</name>
</gene>
<dbReference type="InParanoid" id="A0A1D2VHU4"/>
<dbReference type="GO" id="GO:0000140">
    <property type="term" value="F:acylglycerone-phosphate reductase (NADP+) activity"/>
    <property type="evidence" value="ECO:0007669"/>
    <property type="project" value="EnsemblFungi"/>
</dbReference>
<accession>A0A1D2VHU4</accession>
<dbReference type="OrthoDB" id="2102561at2759"/>
<dbReference type="Gene3D" id="3.40.50.720">
    <property type="entry name" value="NAD(P)-binding Rossmann-like Domain"/>
    <property type="match status" value="1"/>
</dbReference>
<reference evidence="5" key="1">
    <citation type="submission" date="2016-05" db="EMBL/GenBank/DDBJ databases">
        <title>Comparative genomics of biotechnologically important yeasts.</title>
        <authorList>
            <consortium name="DOE Joint Genome Institute"/>
            <person name="Riley R."/>
            <person name="Haridas S."/>
            <person name="Wolfe K.H."/>
            <person name="Lopes M.R."/>
            <person name="Hittinger C.T."/>
            <person name="Goker M."/>
            <person name="Salamov A."/>
            <person name="Wisecaver J."/>
            <person name="Long T.M."/>
            <person name="Aerts A.L."/>
            <person name="Barry K."/>
            <person name="Choi C."/>
            <person name="Clum A."/>
            <person name="Coughlan A.Y."/>
            <person name="Deshpande S."/>
            <person name="Douglass A.P."/>
            <person name="Hanson S.J."/>
            <person name="Klenk H.-P."/>
            <person name="Labutti K."/>
            <person name="Lapidus A."/>
            <person name="Lindquist E."/>
            <person name="Lipzen A."/>
            <person name="Meier-Kolthoff J.P."/>
            <person name="Ohm R.A."/>
            <person name="Otillar R.P."/>
            <person name="Pangilinan J."/>
            <person name="Peng Y."/>
            <person name="Rokas A."/>
            <person name="Rosa C.A."/>
            <person name="Scheuner C."/>
            <person name="Sibirny A.A."/>
            <person name="Slot J.C."/>
            <person name="Stielow J.B."/>
            <person name="Sun H."/>
            <person name="Kurtzman C.P."/>
            <person name="Blackwell M."/>
            <person name="Grigoriev I.V."/>
            <person name="Jeffries T.W."/>
        </authorList>
    </citation>
    <scope>NUCLEOTIDE SEQUENCE [LARGE SCALE GENOMIC DNA]</scope>
    <source>
        <strain evidence="5">DSM 1968</strain>
    </source>
</reference>
<dbReference type="AlphaFoldDB" id="A0A1D2VHU4"/>
<sequence length="301" mass="33752">MSGNNGQKTALITGASSGIGFAVSKELNKRGYKVFACARRLEAMKELEELGIRTISCDVTKQEDVLKMKEIVEKEVKGEQDNNNDNVGLDILYNNAGQSCTFPSFEVSDEAAKQCFEVNVLAPIRITREFSKLIIQKKGIIIFTGSLAGITPFPWGSVYGASKAAIHQYAAILHIEMKGLGVRVLNVVTGGVLSNIDDKRPLPEDSMFNFKEGIESIEGRKTMAKNNQPLSAEEYARRVCNDIEKNTYQLNTYRGKFSSILRFAMGWVPRSIMEFILLKKFMLFPIFKVLNSQKEHKFKRT</sequence>
<dbReference type="PRINTS" id="PR00081">
    <property type="entry name" value="GDHRDH"/>
</dbReference>
<dbReference type="SUPFAM" id="SSF51735">
    <property type="entry name" value="NAD(P)-binding Rossmann-fold domains"/>
    <property type="match status" value="1"/>
</dbReference>
<dbReference type="PROSITE" id="PS00061">
    <property type="entry name" value="ADH_SHORT"/>
    <property type="match status" value="1"/>
</dbReference>
<protein>
    <submittedName>
        <fullName evidence="4">NAD(P)-binding protein</fullName>
    </submittedName>
</protein>
<keyword evidence="2" id="KW-0521">NADP</keyword>
<comment type="similarity">
    <text evidence="1">Belongs to the short-chain dehydrogenases/reductases (SDR) family.</text>
</comment>
<dbReference type="Proteomes" id="UP000095038">
    <property type="component" value="Unassembled WGS sequence"/>
</dbReference>
<keyword evidence="3" id="KW-0560">Oxidoreductase</keyword>
<organism evidence="4 5">
    <name type="scientific">Ascoidea rubescens DSM 1968</name>
    <dbReference type="NCBI Taxonomy" id="1344418"/>
    <lineage>
        <taxon>Eukaryota</taxon>
        <taxon>Fungi</taxon>
        <taxon>Dikarya</taxon>
        <taxon>Ascomycota</taxon>
        <taxon>Saccharomycotina</taxon>
        <taxon>Saccharomycetes</taxon>
        <taxon>Ascoideaceae</taxon>
        <taxon>Ascoidea</taxon>
    </lineage>
</organism>
<dbReference type="PANTHER" id="PTHR44169">
    <property type="entry name" value="NADPH-DEPENDENT 1-ACYLDIHYDROXYACETONE PHOSPHATE REDUCTASE"/>
    <property type="match status" value="1"/>
</dbReference>
<name>A0A1D2VHU4_9ASCO</name>
<dbReference type="InterPro" id="IPR036291">
    <property type="entry name" value="NAD(P)-bd_dom_sf"/>
</dbReference>
<keyword evidence="5" id="KW-1185">Reference proteome</keyword>
<evidence type="ECO:0000313" key="5">
    <source>
        <dbReference type="Proteomes" id="UP000095038"/>
    </source>
</evidence>
<dbReference type="STRING" id="1344418.A0A1D2VHU4"/>
<dbReference type="FunCoup" id="A0A1D2VHU4">
    <property type="interactions" value="244"/>
</dbReference>
<evidence type="ECO:0000256" key="1">
    <source>
        <dbReference type="ARBA" id="ARBA00006484"/>
    </source>
</evidence>
<dbReference type="GO" id="GO:0004806">
    <property type="term" value="F:triacylglycerol lipase activity"/>
    <property type="evidence" value="ECO:0007669"/>
    <property type="project" value="EnsemblFungi"/>
</dbReference>
<dbReference type="GO" id="GO:0019433">
    <property type="term" value="P:triglyceride catabolic process"/>
    <property type="evidence" value="ECO:0007669"/>
    <property type="project" value="EnsemblFungi"/>
</dbReference>
<dbReference type="EMBL" id="KV454480">
    <property type="protein sequence ID" value="ODV61179.1"/>
    <property type="molecule type" value="Genomic_DNA"/>
</dbReference>
<dbReference type="GO" id="GO:0005783">
    <property type="term" value="C:endoplasmic reticulum"/>
    <property type="evidence" value="ECO:0007669"/>
    <property type="project" value="EnsemblFungi"/>
</dbReference>
<dbReference type="Pfam" id="PF00106">
    <property type="entry name" value="adh_short"/>
    <property type="match status" value="1"/>
</dbReference>
<dbReference type="RefSeq" id="XP_020047486.1">
    <property type="nucleotide sequence ID" value="XM_020193257.1"/>
</dbReference>
<dbReference type="GO" id="GO:0006654">
    <property type="term" value="P:phosphatidic acid biosynthetic process"/>
    <property type="evidence" value="ECO:0007669"/>
    <property type="project" value="EnsemblFungi"/>
</dbReference>
<dbReference type="GeneID" id="30966893"/>
<evidence type="ECO:0000313" key="4">
    <source>
        <dbReference type="EMBL" id="ODV61179.1"/>
    </source>
</evidence>
<evidence type="ECO:0000256" key="3">
    <source>
        <dbReference type="ARBA" id="ARBA00023002"/>
    </source>
</evidence>
<dbReference type="InterPro" id="IPR002347">
    <property type="entry name" value="SDR_fam"/>
</dbReference>
<evidence type="ECO:0000256" key="2">
    <source>
        <dbReference type="ARBA" id="ARBA00022857"/>
    </source>
</evidence>